<keyword evidence="1" id="KW-0732">Signal</keyword>
<feature type="chain" id="PRO_5033437682" evidence="1">
    <location>
        <begin position="19"/>
        <end position="271"/>
    </location>
</feature>
<protein>
    <submittedName>
        <fullName evidence="4">Aste57867_23388 protein</fullName>
    </submittedName>
</protein>
<name>A0A485LMY6_9STRA</name>
<dbReference type="Proteomes" id="UP000332933">
    <property type="component" value="Unassembled WGS sequence"/>
</dbReference>
<reference evidence="4 5" key="1">
    <citation type="submission" date="2019-03" db="EMBL/GenBank/DDBJ databases">
        <authorList>
            <person name="Gaulin E."/>
            <person name="Dumas B."/>
        </authorList>
    </citation>
    <scope>NUCLEOTIDE SEQUENCE [LARGE SCALE GENOMIC DNA]</scope>
    <source>
        <strain evidence="4">CBS 568.67</strain>
    </source>
</reference>
<evidence type="ECO:0000313" key="5">
    <source>
        <dbReference type="Proteomes" id="UP000332933"/>
    </source>
</evidence>
<dbReference type="EMBL" id="CAADRA010007293">
    <property type="protein sequence ID" value="VFU00034.1"/>
    <property type="molecule type" value="Genomic_DNA"/>
</dbReference>
<keyword evidence="5" id="KW-1185">Reference proteome</keyword>
<organism evidence="4 5">
    <name type="scientific">Aphanomyces stellatus</name>
    <dbReference type="NCBI Taxonomy" id="120398"/>
    <lineage>
        <taxon>Eukaryota</taxon>
        <taxon>Sar</taxon>
        <taxon>Stramenopiles</taxon>
        <taxon>Oomycota</taxon>
        <taxon>Saprolegniomycetes</taxon>
        <taxon>Saprolegniales</taxon>
        <taxon>Verrucalvaceae</taxon>
        <taxon>Aphanomyces</taxon>
    </lineage>
</organism>
<dbReference type="PROSITE" id="PS50948">
    <property type="entry name" value="PAN"/>
    <property type="match status" value="1"/>
</dbReference>
<gene>
    <name evidence="4" type="primary">Aste57867_23388</name>
    <name evidence="3" type="ORF">As57867_023317</name>
    <name evidence="4" type="ORF">ASTE57867_23388</name>
</gene>
<dbReference type="Pfam" id="PF14295">
    <property type="entry name" value="PAN_4"/>
    <property type="match status" value="1"/>
</dbReference>
<sequence length="271" mass="29131">MKPISIAALTLFAASASATVDRDFECTLNSDFSGGDLTHTTLTLDGCLSDCQTHSDCNAITWVTKSNGQGACYLKSVSDPAAAAKAPATGSSFTISCSQKKYPGSWVQIPDVTVQSVDPIATIANVATSNDCIAECQKNAACNTVSFTGYDNSCYLEPKAPSYAYAYSKAVNIQATTAIHHNYELCYSQQDFNQSDVRNFPGTFQDCSKCLTTPTPFANAFVWSIGPVSVFGKPDSPIGQCYCKAMDFFDMNIQDMTQFTPDVKAIFCGNY</sequence>
<feature type="signal peptide" evidence="1">
    <location>
        <begin position="1"/>
        <end position="18"/>
    </location>
</feature>
<feature type="domain" description="Apple" evidence="2">
    <location>
        <begin position="97"/>
        <end position="186"/>
    </location>
</feature>
<accession>A0A485LMY6</accession>
<dbReference type="OrthoDB" id="64551at2759"/>
<dbReference type="Gene3D" id="3.50.4.10">
    <property type="entry name" value="Hepatocyte Growth Factor"/>
    <property type="match status" value="2"/>
</dbReference>
<dbReference type="AlphaFoldDB" id="A0A485LMY6"/>
<dbReference type="Pfam" id="PF00024">
    <property type="entry name" value="PAN_1"/>
    <property type="match status" value="1"/>
</dbReference>
<reference evidence="3" key="2">
    <citation type="submission" date="2019-06" db="EMBL/GenBank/DDBJ databases">
        <title>Genomics analysis of Aphanomyces spp. identifies a new class of oomycete effector associated with host adaptation.</title>
        <authorList>
            <person name="Gaulin E."/>
        </authorList>
    </citation>
    <scope>NUCLEOTIDE SEQUENCE</scope>
    <source>
        <strain evidence="3">CBS 578.67</strain>
    </source>
</reference>
<evidence type="ECO:0000313" key="4">
    <source>
        <dbReference type="EMBL" id="VFU00034.1"/>
    </source>
</evidence>
<dbReference type="EMBL" id="VJMH01007267">
    <property type="protein sequence ID" value="KAF0684668.1"/>
    <property type="molecule type" value="Genomic_DNA"/>
</dbReference>
<dbReference type="InterPro" id="IPR003609">
    <property type="entry name" value="Pan_app"/>
</dbReference>
<proteinExistence type="predicted"/>
<evidence type="ECO:0000313" key="3">
    <source>
        <dbReference type="EMBL" id="KAF0684668.1"/>
    </source>
</evidence>
<evidence type="ECO:0000256" key="1">
    <source>
        <dbReference type="SAM" id="SignalP"/>
    </source>
</evidence>
<evidence type="ECO:0000259" key="2">
    <source>
        <dbReference type="PROSITE" id="PS50948"/>
    </source>
</evidence>